<accession>A0A418PNH9</accession>
<gene>
    <name evidence="1" type="ORF">D0X99_16830</name>
</gene>
<dbReference type="AlphaFoldDB" id="A0A418PNH9"/>
<comment type="caution">
    <text evidence="1">The sequence shown here is derived from an EMBL/GenBank/DDBJ whole genome shotgun (WGS) entry which is preliminary data.</text>
</comment>
<dbReference type="RefSeq" id="WP_119479021.1">
    <property type="nucleotide sequence ID" value="NZ_QXML01000009.1"/>
</dbReference>
<keyword evidence="2" id="KW-1185">Reference proteome</keyword>
<evidence type="ECO:0000313" key="1">
    <source>
        <dbReference type="EMBL" id="RIW13435.1"/>
    </source>
</evidence>
<evidence type="ECO:0000313" key="2">
    <source>
        <dbReference type="Proteomes" id="UP000283522"/>
    </source>
</evidence>
<name>A0A418PNH9_9BACT</name>
<sequence>MEHSGIISKNGKNYTQAISYDFKGRIRWDCLAPESPRIGVYYFDVDFFLDVTENGVSGFDFSTCKQWAYDTLDFFGKSTCPGCQSSILLKQQVGPEITLEASLNGEVRRIVMEYRTGRIVKNEEV</sequence>
<reference evidence="1 2" key="1">
    <citation type="submission" date="2018-09" db="EMBL/GenBank/DDBJ databases">
        <authorList>
            <person name="Wang X."/>
            <person name="Du Z."/>
        </authorList>
    </citation>
    <scope>NUCLEOTIDE SEQUENCE [LARGE SCALE GENOMIC DNA]</scope>
    <source>
        <strain evidence="1 2">N3</strain>
    </source>
</reference>
<protein>
    <submittedName>
        <fullName evidence="1">Uncharacterized protein</fullName>
    </submittedName>
</protein>
<organism evidence="1 2">
    <name type="scientific">Algoriphagus lacus</name>
    <dbReference type="NCBI Taxonomy" id="2056311"/>
    <lineage>
        <taxon>Bacteria</taxon>
        <taxon>Pseudomonadati</taxon>
        <taxon>Bacteroidota</taxon>
        <taxon>Cytophagia</taxon>
        <taxon>Cytophagales</taxon>
        <taxon>Cyclobacteriaceae</taxon>
        <taxon>Algoriphagus</taxon>
    </lineage>
</organism>
<dbReference type="EMBL" id="QXML01000009">
    <property type="protein sequence ID" value="RIW13435.1"/>
    <property type="molecule type" value="Genomic_DNA"/>
</dbReference>
<dbReference type="Proteomes" id="UP000283522">
    <property type="component" value="Unassembled WGS sequence"/>
</dbReference>
<proteinExistence type="predicted"/>